<dbReference type="GeneID" id="94346252"/>
<name>A0A976FRI3_BRELC</name>
<dbReference type="Proteomes" id="UP000294530">
    <property type="component" value="Unassembled WGS sequence"/>
</dbReference>
<dbReference type="EMBL" id="SHOA02000015">
    <property type="protein sequence ID" value="TDH71707.1"/>
    <property type="molecule type" value="Genomic_DNA"/>
</dbReference>
<gene>
    <name evidence="1" type="ORF">CCR75_002484</name>
</gene>
<dbReference type="AlphaFoldDB" id="A0A976FRI3"/>
<organism evidence="1 2">
    <name type="scientific">Bremia lactucae</name>
    <name type="common">Lettuce downy mildew</name>
    <dbReference type="NCBI Taxonomy" id="4779"/>
    <lineage>
        <taxon>Eukaryota</taxon>
        <taxon>Sar</taxon>
        <taxon>Stramenopiles</taxon>
        <taxon>Oomycota</taxon>
        <taxon>Peronosporomycetes</taxon>
        <taxon>Peronosporales</taxon>
        <taxon>Peronosporaceae</taxon>
        <taxon>Bremia</taxon>
    </lineage>
</organism>
<proteinExistence type="predicted"/>
<protein>
    <submittedName>
        <fullName evidence="1">Uncharacterized protein</fullName>
    </submittedName>
</protein>
<comment type="caution">
    <text evidence="1">The sequence shown here is derived from an EMBL/GenBank/DDBJ whole genome shotgun (WGS) entry which is preliminary data.</text>
</comment>
<reference evidence="1 2" key="1">
    <citation type="journal article" date="2021" name="Genome Biol.">
        <title>AFLAP: assembly-free linkage analysis pipeline using k-mers from genome sequencing data.</title>
        <authorList>
            <person name="Fletcher K."/>
            <person name="Zhang L."/>
            <person name="Gil J."/>
            <person name="Han R."/>
            <person name="Cavanaugh K."/>
            <person name="Michelmore R."/>
        </authorList>
    </citation>
    <scope>NUCLEOTIDE SEQUENCE [LARGE SCALE GENOMIC DNA]</scope>
    <source>
        <strain evidence="1 2">SF5</strain>
    </source>
</reference>
<evidence type="ECO:0000313" key="2">
    <source>
        <dbReference type="Proteomes" id="UP000294530"/>
    </source>
</evidence>
<keyword evidence="2" id="KW-1185">Reference proteome</keyword>
<evidence type="ECO:0000313" key="1">
    <source>
        <dbReference type="EMBL" id="TDH71707.1"/>
    </source>
</evidence>
<sequence>MMRLSVSPASTEIQIISLSFYSWRLGELLNHRANVTSPTRKYIVAENKLVLGFVDIETLHTTYIESYELEHSQLPARVQ</sequence>
<dbReference type="RefSeq" id="XP_067821206.1">
    <property type="nucleotide sequence ID" value="XM_067960581.1"/>
</dbReference>
<accession>A0A976FRI3</accession>
<dbReference type="KEGG" id="blac:94346252"/>